<dbReference type="Proteomes" id="UP000009215">
    <property type="component" value="Chromosome"/>
</dbReference>
<keyword evidence="1" id="KW-1133">Transmembrane helix</keyword>
<dbReference type="EMBL" id="HE858529">
    <property type="protein sequence ID" value="CCI63553.1"/>
    <property type="molecule type" value="Genomic_DNA"/>
</dbReference>
<evidence type="ECO:0000313" key="2">
    <source>
        <dbReference type="EMBL" id="CCI63553.1"/>
    </source>
</evidence>
<dbReference type="AlphaFoldDB" id="A0AB33R7W5"/>
<dbReference type="Pfam" id="PF19700">
    <property type="entry name" value="DUF6198"/>
    <property type="match status" value="1"/>
</dbReference>
<evidence type="ECO:0000313" key="3">
    <source>
        <dbReference type="Proteomes" id="UP000009215"/>
    </source>
</evidence>
<proteinExistence type="predicted"/>
<dbReference type="KEGG" id="sdc:SDSE_2072"/>
<dbReference type="RefSeq" id="WP_015058077.1">
    <property type="nucleotide sequence ID" value="NC_019042.1"/>
</dbReference>
<feature type="transmembrane region" description="Helical" evidence="1">
    <location>
        <begin position="105"/>
        <end position="133"/>
    </location>
</feature>
<gene>
    <name evidence="2" type="ORF">SDSE_2072</name>
</gene>
<feature type="transmembrane region" description="Helical" evidence="1">
    <location>
        <begin position="183"/>
        <end position="200"/>
    </location>
</feature>
<accession>A0AB33R7W5</accession>
<feature type="transmembrane region" description="Helical" evidence="1">
    <location>
        <begin position="72"/>
        <end position="93"/>
    </location>
</feature>
<keyword evidence="1" id="KW-0472">Membrane</keyword>
<sequence>MKALCFFIGINIMALAVALSKLSTLGTSPIAAIPNVLSESFSRSIGETTIFFMVFLVVLQLLIQLPRKATDLFLLLSQLIPGVLFGSLINAYVSMLKPLIHWHSYALQLLTLLLSILILAIGVVIEVASDFIVMPGEGLPKTIAKTYQLAFPNVKLFCDINMVLVALILSFAFGHPFLGIREGILLATFLTGPLVSLIVYSQNRITKKISLRQTSILTITKAELLSMEALLF</sequence>
<protein>
    <submittedName>
        <fullName evidence="2">Uncharacterized protein yyaS</fullName>
    </submittedName>
</protein>
<dbReference type="PANTHER" id="PTHR40078">
    <property type="entry name" value="INTEGRAL MEMBRANE PROTEIN-RELATED"/>
    <property type="match status" value="1"/>
</dbReference>
<keyword evidence="1" id="KW-0812">Transmembrane</keyword>
<dbReference type="InterPro" id="IPR038750">
    <property type="entry name" value="YczE/YyaS-like"/>
</dbReference>
<evidence type="ECO:0000256" key="1">
    <source>
        <dbReference type="SAM" id="Phobius"/>
    </source>
</evidence>
<feature type="transmembrane region" description="Helical" evidence="1">
    <location>
        <begin position="44"/>
        <end position="65"/>
    </location>
</feature>
<organism evidence="2 3">
    <name type="scientific">Streptococcus dysgalactiae subsp. equisimilis AC-2713</name>
    <dbReference type="NCBI Taxonomy" id="759913"/>
    <lineage>
        <taxon>Bacteria</taxon>
        <taxon>Bacillati</taxon>
        <taxon>Bacillota</taxon>
        <taxon>Bacilli</taxon>
        <taxon>Lactobacillales</taxon>
        <taxon>Streptococcaceae</taxon>
        <taxon>Streptococcus</taxon>
    </lineage>
</organism>
<dbReference type="PANTHER" id="PTHR40078:SF1">
    <property type="entry name" value="INTEGRAL MEMBRANE PROTEIN"/>
    <property type="match status" value="1"/>
</dbReference>
<reference evidence="2 3" key="1">
    <citation type="submission" date="2012-05" db="EMBL/GenBank/DDBJ databases">
        <title>Complete genome sequence of a Streptococcus dysgalactiae subsp. equisimilis strain possessing Lancefield's group A antigen.</title>
        <authorList>
            <person name="Luetticken R."/>
            <person name="Bruellhoff K."/>
            <person name="Van der Linden M."/>
            <person name="Peltroche-Llacsahuanga H."/>
            <person name="Blom J."/>
            <person name="Weber-Lehmann J."/>
            <person name="Ferretti J.J."/>
            <person name="McShan W.M."/>
        </authorList>
    </citation>
    <scope>NUCLEOTIDE SEQUENCE [LARGE SCALE GENOMIC DNA]</scope>
    <source>
        <strain evidence="2 3">AC-2713</strain>
    </source>
</reference>
<name>A0AB33R7W5_STREQ</name>
<feature type="transmembrane region" description="Helical" evidence="1">
    <location>
        <begin position="154"/>
        <end position="177"/>
    </location>
</feature>